<evidence type="ECO:0000313" key="1">
    <source>
        <dbReference type="EMBL" id="KMZ96421.1"/>
    </source>
</evidence>
<sequence length="64" mass="7631">KSQYEDIFTECKSRGNTKSYCKLYITCKEEFIKDFTIIVYDASNYIKEQEIYINGLSPLDRFIL</sequence>
<evidence type="ECO:0000313" key="2">
    <source>
        <dbReference type="Proteomes" id="UP000053239"/>
    </source>
</evidence>
<dbReference type="EMBL" id="KQ235609">
    <property type="protein sequence ID" value="KMZ96421.1"/>
    <property type="molecule type" value="Genomic_DNA"/>
</dbReference>
<gene>
    <name evidence="1" type="ORF">PVNG_05956</name>
</gene>
<accession>A0A0J9TMQ9</accession>
<organism evidence="1 2">
    <name type="scientific">Plasmodium vivax North Korean</name>
    <dbReference type="NCBI Taxonomy" id="1035514"/>
    <lineage>
        <taxon>Eukaryota</taxon>
        <taxon>Sar</taxon>
        <taxon>Alveolata</taxon>
        <taxon>Apicomplexa</taxon>
        <taxon>Aconoidasida</taxon>
        <taxon>Haemosporida</taxon>
        <taxon>Plasmodiidae</taxon>
        <taxon>Plasmodium</taxon>
        <taxon>Plasmodium (Plasmodium)</taxon>
    </lineage>
</organism>
<protein>
    <submittedName>
        <fullName evidence="1">Uncharacterized protein</fullName>
    </submittedName>
</protein>
<dbReference type="AlphaFoldDB" id="A0A0J9TMQ9"/>
<name>A0A0J9TMQ9_PLAVI</name>
<proteinExistence type="predicted"/>
<feature type="non-terminal residue" evidence="1">
    <location>
        <position position="1"/>
    </location>
</feature>
<dbReference type="Proteomes" id="UP000053239">
    <property type="component" value="Unassembled WGS sequence"/>
</dbReference>
<reference evidence="1 2" key="1">
    <citation type="submission" date="2011-09" db="EMBL/GenBank/DDBJ databases">
        <title>The Genome Sequence of Plasmodium vivax North Korean.</title>
        <authorList>
            <consortium name="The Broad Institute Genome Sequencing Platform"/>
            <consortium name="The Broad Institute Genome Sequencing Center for Infectious Disease"/>
            <person name="Neafsey D."/>
            <person name="Carlton J."/>
            <person name="Barnwell J."/>
            <person name="Collins W."/>
            <person name="Escalante A."/>
            <person name="Mullikin J."/>
            <person name="Saul A."/>
            <person name="Guigo R."/>
            <person name="Camara F."/>
            <person name="Young S.K."/>
            <person name="Zeng Q."/>
            <person name="Gargeya S."/>
            <person name="Fitzgerald M."/>
            <person name="Haas B."/>
            <person name="Abouelleil A."/>
            <person name="Alvarado L."/>
            <person name="Arachchi H.M."/>
            <person name="Berlin A."/>
            <person name="Brown A."/>
            <person name="Chapman S.B."/>
            <person name="Chen Z."/>
            <person name="Dunbar C."/>
            <person name="Freedman E."/>
            <person name="Gearin G."/>
            <person name="Gellesch M."/>
            <person name="Goldberg J."/>
            <person name="Griggs A."/>
            <person name="Gujja S."/>
            <person name="Heiman D."/>
            <person name="Howarth C."/>
            <person name="Larson L."/>
            <person name="Lui A."/>
            <person name="MacDonald P.J.P."/>
            <person name="Montmayeur A."/>
            <person name="Murphy C."/>
            <person name="Neiman D."/>
            <person name="Pearson M."/>
            <person name="Priest M."/>
            <person name="Roberts A."/>
            <person name="Saif S."/>
            <person name="Shea T."/>
            <person name="Shenoy N."/>
            <person name="Sisk P."/>
            <person name="Stolte C."/>
            <person name="Sykes S."/>
            <person name="Wortman J."/>
            <person name="Nusbaum C."/>
            <person name="Birren B."/>
        </authorList>
    </citation>
    <scope>NUCLEOTIDE SEQUENCE [LARGE SCALE GENOMIC DNA]</scope>
    <source>
        <strain evidence="1 2">North Korean</strain>
    </source>
</reference>